<dbReference type="KEGG" id="cat:CA2559_13628"/>
<protein>
    <submittedName>
        <fullName evidence="1">Uncharacterized protein</fullName>
    </submittedName>
</protein>
<dbReference type="RefSeq" id="WP_013188465.1">
    <property type="nucleotide sequence ID" value="NC_014230.1"/>
</dbReference>
<gene>
    <name evidence="1" type="ordered locus">CA2559_13628</name>
</gene>
<reference evidence="1 2" key="1">
    <citation type="journal article" date="2010" name="J. Bacteriol.">
        <title>The complete genome sequence of Croceibacter atlanticus HTCC2559T.</title>
        <authorList>
            <person name="Oh H.M."/>
            <person name="Kang I."/>
            <person name="Ferriera S."/>
            <person name="Giovannoni S.J."/>
            <person name="Cho J.C."/>
        </authorList>
    </citation>
    <scope>NUCLEOTIDE SEQUENCE [LARGE SCALE GENOMIC DNA]</scope>
    <source>
        <strain evidence="2">ATCC BAA-628 / HTCC2559 / KCTC 12090</strain>
    </source>
</reference>
<dbReference type="eggNOG" id="ENOG5032Z02">
    <property type="taxonomic scope" value="Bacteria"/>
</dbReference>
<dbReference type="STRING" id="216432.CA2559_13628"/>
<dbReference type="GeneID" id="89454433"/>
<name>A3UB98_CROAH</name>
<dbReference type="EMBL" id="CP002046">
    <property type="protein sequence ID" value="EAP87084.1"/>
    <property type="molecule type" value="Genomic_DNA"/>
</dbReference>
<dbReference type="HOGENOM" id="CLU_189878_0_0_10"/>
<accession>A3UB98</accession>
<keyword evidence="2" id="KW-1185">Reference proteome</keyword>
<dbReference type="AlphaFoldDB" id="A3UB98"/>
<evidence type="ECO:0000313" key="2">
    <source>
        <dbReference type="Proteomes" id="UP000002297"/>
    </source>
</evidence>
<dbReference type="Proteomes" id="UP000002297">
    <property type="component" value="Chromosome"/>
</dbReference>
<organism evidence="1 2">
    <name type="scientific">Croceibacter atlanticus (strain ATCC BAA-628 / JCM 21780 / CIP 108009 / IAM 15332 / KCTC 12090 / HTCC2559)</name>
    <dbReference type="NCBI Taxonomy" id="216432"/>
    <lineage>
        <taxon>Bacteria</taxon>
        <taxon>Pseudomonadati</taxon>
        <taxon>Bacteroidota</taxon>
        <taxon>Flavobacteriia</taxon>
        <taxon>Flavobacteriales</taxon>
        <taxon>Flavobacteriaceae</taxon>
        <taxon>Croceibacter</taxon>
    </lineage>
</organism>
<dbReference type="OrthoDB" id="1121857at2"/>
<evidence type="ECO:0000313" key="1">
    <source>
        <dbReference type="EMBL" id="EAP87084.1"/>
    </source>
</evidence>
<sequence length="88" mass="10009">MASKRQLKKDLNNAFGEIIETSLIWQNYNPTADSKEAEAIVDDSITAFDELNAKVNERNVENPKAHYKTINQDFNTKANALVDRLNKL</sequence>
<proteinExistence type="predicted"/>